<proteinExistence type="predicted"/>
<name>A0A0F9Y4P1_9ZZZZ</name>
<sequence length="90" mass="10051">MVTKTESEMANLKRLERLETLALNQALIIGQLTQAISAMMPPSVRERALDRSAEVLLELIFTDGVPLTALELSVDWRRQIAAPCIMRTAE</sequence>
<evidence type="ECO:0000313" key="1">
    <source>
        <dbReference type="EMBL" id="KKO06832.1"/>
    </source>
</evidence>
<reference evidence="1" key="1">
    <citation type="journal article" date="2015" name="Nature">
        <title>Complex archaea that bridge the gap between prokaryotes and eukaryotes.</title>
        <authorList>
            <person name="Spang A."/>
            <person name="Saw J.H."/>
            <person name="Jorgensen S.L."/>
            <person name="Zaremba-Niedzwiedzka K."/>
            <person name="Martijn J."/>
            <person name="Lind A.E."/>
            <person name="van Eijk R."/>
            <person name="Schleper C."/>
            <person name="Guy L."/>
            <person name="Ettema T.J."/>
        </authorList>
    </citation>
    <scope>NUCLEOTIDE SEQUENCE</scope>
</reference>
<comment type="caution">
    <text evidence="1">The sequence shown here is derived from an EMBL/GenBank/DDBJ whole genome shotgun (WGS) entry which is preliminary data.</text>
</comment>
<protein>
    <submittedName>
        <fullName evidence="1">Uncharacterized protein</fullName>
    </submittedName>
</protein>
<accession>A0A0F9Y4P1</accession>
<dbReference type="AlphaFoldDB" id="A0A0F9Y4P1"/>
<dbReference type="EMBL" id="LAZR01000014">
    <property type="protein sequence ID" value="KKO06832.1"/>
    <property type="molecule type" value="Genomic_DNA"/>
</dbReference>
<organism evidence="1">
    <name type="scientific">marine sediment metagenome</name>
    <dbReference type="NCBI Taxonomy" id="412755"/>
    <lineage>
        <taxon>unclassified sequences</taxon>
        <taxon>metagenomes</taxon>
        <taxon>ecological metagenomes</taxon>
    </lineage>
</organism>
<gene>
    <name evidence="1" type="ORF">LCGC14_0060160</name>
</gene>